<accession>A0A553PWT3</accession>
<organism evidence="1 2">
    <name type="scientific">Danionella cerebrum</name>
    <dbReference type="NCBI Taxonomy" id="2873325"/>
    <lineage>
        <taxon>Eukaryota</taxon>
        <taxon>Metazoa</taxon>
        <taxon>Chordata</taxon>
        <taxon>Craniata</taxon>
        <taxon>Vertebrata</taxon>
        <taxon>Euteleostomi</taxon>
        <taxon>Actinopterygii</taxon>
        <taxon>Neopterygii</taxon>
        <taxon>Teleostei</taxon>
        <taxon>Ostariophysi</taxon>
        <taxon>Cypriniformes</taxon>
        <taxon>Danionidae</taxon>
        <taxon>Danioninae</taxon>
        <taxon>Danionella</taxon>
    </lineage>
</organism>
<comment type="caution">
    <text evidence="1">The sequence shown here is derived from an EMBL/GenBank/DDBJ whole genome shotgun (WGS) entry which is preliminary data.</text>
</comment>
<evidence type="ECO:0000313" key="2">
    <source>
        <dbReference type="Proteomes" id="UP000316079"/>
    </source>
</evidence>
<name>A0A553PWT3_9TELE</name>
<dbReference type="AlphaFoldDB" id="A0A553PWT3"/>
<sequence length="34" mass="3682">MEFVRSALETALAGAEAHLYVVLTGRDPANTCQF</sequence>
<keyword evidence="2" id="KW-1185">Reference proteome</keyword>
<gene>
    <name evidence="1" type="ORF">DNTS_009456</name>
</gene>
<dbReference type="EMBL" id="SRMA01026574">
    <property type="protein sequence ID" value="TRY82142.1"/>
    <property type="molecule type" value="Genomic_DNA"/>
</dbReference>
<dbReference type="Proteomes" id="UP000316079">
    <property type="component" value="Unassembled WGS sequence"/>
</dbReference>
<evidence type="ECO:0000313" key="1">
    <source>
        <dbReference type="EMBL" id="TRY82142.1"/>
    </source>
</evidence>
<proteinExistence type="predicted"/>
<reference evidence="1 2" key="1">
    <citation type="journal article" date="2019" name="Sci. Data">
        <title>Hybrid genome assembly and annotation of Danionella translucida.</title>
        <authorList>
            <person name="Kadobianskyi M."/>
            <person name="Schulze L."/>
            <person name="Schuelke M."/>
            <person name="Judkewitz B."/>
        </authorList>
    </citation>
    <scope>NUCLEOTIDE SEQUENCE [LARGE SCALE GENOMIC DNA]</scope>
    <source>
        <strain evidence="1 2">Bolton</strain>
    </source>
</reference>
<protein>
    <submittedName>
        <fullName evidence="1">Uncharacterized protein</fullName>
    </submittedName>
</protein>